<name>A0A3P7L6X3_DIBLA</name>
<dbReference type="Proteomes" id="UP000281553">
    <property type="component" value="Unassembled WGS sequence"/>
</dbReference>
<feature type="transmembrane region" description="Helical" evidence="5">
    <location>
        <begin position="6"/>
        <end position="25"/>
    </location>
</feature>
<evidence type="ECO:0000256" key="2">
    <source>
        <dbReference type="ARBA" id="ARBA00022692"/>
    </source>
</evidence>
<evidence type="ECO:0000256" key="4">
    <source>
        <dbReference type="ARBA" id="ARBA00023136"/>
    </source>
</evidence>
<protein>
    <submittedName>
        <fullName evidence="6">Uncharacterized protein</fullName>
    </submittedName>
</protein>
<dbReference type="GO" id="GO:0016020">
    <property type="term" value="C:membrane"/>
    <property type="evidence" value="ECO:0007669"/>
    <property type="project" value="UniProtKB-SubCell"/>
</dbReference>
<dbReference type="OrthoDB" id="3639251at2759"/>
<reference evidence="6 7" key="1">
    <citation type="submission" date="2018-11" db="EMBL/GenBank/DDBJ databases">
        <authorList>
            <consortium name="Pathogen Informatics"/>
        </authorList>
    </citation>
    <scope>NUCLEOTIDE SEQUENCE [LARGE SCALE GENOMIC DNA]</scope>
</reference>
<keyword evidence="4 5" id="KW-0472">Membrane</keyword>
<proteinExistence type="predicted"/>
<dbReference type="PANTHER" id="PTHR43184">
    <property type="entry name" value="MAJOR FACILITATOR SUPERFAMILY TRANSPORTER 16, ISOFORM B"/>
    <property type="match status" value="1"/>
</dbReference>
<keyword evidence="3 5" id="KW-1133">Transmembrane helix</keyword>
<evidence type="ECO:0000313" key="7">
    <source>
        <dbReference type="Proteomes" id="UP000281553"/>
    </source>
</evidence>
<dbReference type="InterPro" id="IPR036259">
    <property type="entry name" value="MFS_trans_sf"/>
</dbReference>
<keyword evidence="2 5" id="KW-0812">Transmembrane</keyword>
<evidence type="ECO:0000256" key="5">
    <source>
        <dbReference type="SAM" id="Phobius"/>
    </source>
</evidence>
<keyword evidence="7" id="KW-1185">Reference proteome</keyword>
<dbReference type="AlphaFoldDB" id="A0A3P7L6X3"/>
<feature type="non-terminal residue" evidence="6">
    <location>
        <position position="1"/>
    </location>
</feature>
<gene>
    <name evidence="6" type="ORF">DILT_LOCUS4991</name>
</gene>
<evidence type="ECO:0000256" key="1">
    <source>
        <dbReference type="ARBA" id="ARBA00004141"/>
    </source>
</evidence>
<evidence type="ECO:0000256" key="3">
    <source>
        <dbReference type="ARBA" id="ARBA00022989"/>
    </source>
</evidence>
<feature type="transmembrane region" description="Helical" evidence="5">
    <location>
        <begin position="144"/>
        <end position="165"/>
    </location>
</feature>
<comment type="subcellular location">
    <subcellularLocation>
        <location evidence="1">Membrane</location>
        <topology evidence="1">Multi-pass membrane protein</topology>
    </subcellularLocation>
</comment>
<dbReference type="Gene3D" id="1.20.1250.20">
    <property type="entry name" value="MFS general substrate transporter like domains"/>
    <property type="match status" value="1"/>
</dbReference>
<sequence length="189" mass="20907">SFVFPSSGRIYVFFFTLLVYVTFHASRKPISVVKPVLHPNCTEIAQKENKTIVPENATFCMWAPFGKTSSVITDQSLLFLSTPFQKQSPKLGSFFTAVASKWRSILERSGGCCKLQCFCLLPVSPPSVFPIFSGHVAERMDLRVFLTIGCLLSGLTTALFGLGYFCDIHHLPFYLVAQVRVASAPHSSS</sequence>
<dbReference type="EMBL" id="UYRU01046508">
    <property type="protein sequence ID" value="VDN09160.1"/>
    <property type="molecule type" value="Genomic_DNA"/>
</dbReference>
<accession>A0A3P7L6X3</accession>
<organism evidence="6 7">
    <name type="scientific">Dibothriocephalus latus</name>
    <name type="common">Fish tapeworm</name>
    <name type="synonym">Diphyllobothrium latum</name>
    <dbReference type="NCBI Taxonomy" id="60516"/>
    <lineage>
        <taxon>Eukaryota</taxon>
        <taxon>Metazoa</taxon>
        <taxon>Spiralia</taxon>
        <taxon>Lophotrochozoa</taxon>
        <taxon>Platyhelminthes</taxon>
        <taxon>Cestoda</taxon>
        <taxon>Eucestoda</taxon>
        <taxon>Diphyllobothriidea</taxon>
        <taxon>Diphyllobothriidae</taxon>
        <taxon>Dibothriocephalus</taxon>
    </lineage>
</organism>
<dbReference type="PANTHER" id="PTHR43184:SF12">
    <property type="entry name" value="SUGAR PHOSPHATE EXCHANGER 3"/>
    <property type="match status" value="1"/>
</dbReference>
<evidence type="ECO:0000313" key="6">
    <source>
        <dbReference type="EMBL" id="VDN09160.1"/>
    </source>
</evidence>